<gene>
    <name evidence="8" type="ORF">LAFE_0G12288G</name>
</gene>
<dbReference type="SUPFAM" id="SSF53067">
    <property type="entry name" value="Actin-like ATPase domain"/>
    <property type="match status" value="2"/>
</dbReference>
<dbReference type="STRING" id="4955.A0A1G4MI25"/>
<evidence type="ECO:0000256" key="7">
    <source>
        <dbReference type="ARBA" id="ARBA00083222"/>
    </source>
</evidence>
<dbReference type="PROSITE" id="PS01132">
    <property type="entry name" value="ACTINS_ACT_LIKE"/>
    <property type="match status" value="1"/>
</dbReference>
<keyword evidence="3" id="KW-0206">Cytoskeleton</keyword>
<evidence type="ECO:0000256" key="6">
    <source>
        <dbReference type="ARBA" id="ARBA00076361"/>
    </source>
</evidence>
<reference evidence="8 9" key="1">
    <citation type="submission" date="2016-03" db="EMBL/GenBank/DDBJ databases">
        <authorList>
            <person name="Devillers H."/>
        </authorList>
    </citation>
    <scope>NUCLEOTIDE SEQUENCE [LARGE SCALE GENOMIC DNA]</scope>
    <source>
        <strain evidence="8">CBS 6772</strain>
    </source>
</reference>
<dbReference type="EMBL" id="LT598486">
    <property type="protein sequence ID" value="SCW03520.1"/>
    <property type="molecule type" value="Genomic_DNA"/>
</dbReference>
<evidence type="ECO:0000256" key="4">
    <source>
        <dbReference type="ARBA" id="ARBA00038483"/>
    </source>
</evidence>
<comment type="subcellular location">
    <subcellularLocation>
        <location evidence="1">Cytoplasm</location>
        <location evidence="1">Cytoskeleton</location>
    </subcellularLocation>
</comment>
<comment type="similarity">
    <text evidence="4">Belongs to the actin family. ARP1 subfamily.</text>
</comment>
<dbReference type="PANTHER" id="PTHR11937">
    <property type="entry name" value="ACTIN"/>
    <property type="match status" value="1"/>
</dbReference>
<evidence type="ECO:0000256" key="1">
    <source>
        <dbReference type="ARBA" id="ARBA00004245"/>
    </source>
</evidence>
<dbReference type="InterPro" id="IPR004000">
    <property type="entry name" value="Actin"/>
</dbReference>
<dbReference type="InterPro" id="IPR020902">
    <property type="entry name" value="Actin/actin-like_CS"/>
</dbReference>
<dbReference type="OMA" id="CIHSRFM"/>
<organism evidence="8 9">
    <name type="scientific">Lachancea fermentati</name>
    <name type="common">Zygosaccharomyces fermentati</name>
    <dbReference type="NCBI Taxonomy" id="4955"/>
    <lineage>
        <taxon>Eukaryota</taxon>
        <taxon>Fungi</taxon>
        <taxon>Dikarya</taxon>
        <taxon>Ascomycota</taxon>
        <taxon>Saccharomycotina</taxon>
        <taxon>Saccharomycetes</taxon>
        <taxon>Saccharomycetales</taxon>
        <taxon>Saccharomycetaceae</taxon>
        <taxon>Lachancea</taxon>
    </lineage>
</organism>
<evidence type="ECO:0000256" key="3">
    <source>
        <dbReference type="ARBA" id="ARBA00023212"/>
    </source>
</evidence>
<dbReference type="OrthoDB" id="5132116at2759"/>
<protein>
    <recommendedName>
        <fullName evidence="5">Centractin</fullName>
    </recommendedName>
    <alternativeName>
        <fullName evidence="6">Actin-like protein</fullName>
    </alternativeName>
    <alternativeName>
        <fullName evidence="7">Actin-related protein 1</fullName>
    </alternativeName>
</protein>
<dbReference type="GO" id="GO:0005869">
    <property type="term" value="C:dynactin complex"/>
    <property type="evidence" value="ECO:0007669"/>
    <property type="project" value="UniProtKB-ARBA"/>
</dbReference>
<proteinExistence type="inferred from homology"/>
<evidence type="ECO:0000256" key="2">
    <source>
        <dbReference type="ARBA" id="ARBA00022490"/>
    </source>
</evidence>
<dbReference type="CDD" id="cd10216">
    <property type="entry name" value="ASKHA_NBD_Arp1"/>
    <property type="match status" value="1"/>
</dbReference>
<name>A0A1G4MI25_LACFM</name>
<dbReference type="SMART" id="SM00268">
    <property type="entry name" value="ACTIN"/>
    <property type="match status" value="1"/>
</dbReference>
<dbReference type="FunFam" id="3.90.640.10:FF:000007">
    <property type="entry name" value="Actin like 7B"/>
    <property type="match status" value="1"/>
</dbReference>
<keyword evidence="2" id="KW-0963">Cytoplasm</keyword>
<dbReference type="Pfam" id="PF00022">
    <property type="entry name" value="Actin"/>
    <property type="match status" value="1"/>
</dbReference>
<dbReference type="InterPro" id="IPR043129">
    <property type="entry name" value="ATPase_NBD"/>
</dbReference>
<dbReference type="PRINTS" id="PR00190">
    <property type="entry name" value="ACTIN"/>
</dbReference>
<evidence type="ECO:0000313" key="8">
    <source>
        <dbReference type="EMBL" id="SCW03520.1"/>
    </source>
</evidence>
<dbReference type="Gene3D" id="3.30.420.40">
    <property type="match status" value="2"/>
</dbReference>
<dbReference type="FunFam" id="3.30.420.40:FF:000018">
    <property type="entry name" value="Actin-like protein (Centractin)"/>
    <property type="match status" value="1"/>
</dbReference>
<dbReference type="Gene3D" id="3.90.640.10">
    <property type="entry name" value="Actin, Chain A, domain 4"/>
    <property type="match status" value="1"/>
</dbReference>
<evidence type="ECO:0000256" key="5">
    <source>
        <dbReference type="ARBA" id="ARBA00073387"/>
    </source>
</evidence>
<accession>A0A1G4MI25</accession>
<dbReference type="Proteomes" id="UP000190831">
    <property type="component" value="Chromosome G"/>
</dbReference>
<sequence length="381" mass="42614">MSDQTELYNQPIVLDNGSGIIKAGFSGEDKPKCFEYSIVGTPKYNKIMAGGLETDTFLGNKAQELRGLLKLHYPIEHGVVEDWAHMEMLWSHVFDKGLELSNVEDHPILMTEAPLNPMKNRETMCEVLFESFNIPAVYVSIQAVLSLYASGRTTGCVLDCGDGCCHSVPVFDGFSLASSIRRIDIAGRDITEFLQLLLRKTTGVSLFSSSEREIVRLIKEKACYVATNIAEEEGKYKLSSSETLSNFKLPDGKLLSLGAEKFRAPEILFQPQLIGSEFESLPDMCFQSIMKVDLDLRSSLFSNIVLSGGTTMFRGFGDRLLNELRALTEPNTKIKIFAPPERKYSTWIGGSILAGLSTFKKIWVTRSEWQDDPQCIHSRFM</sequence>
<dbReference type="AlphaFoldDB" id="A0A1G4MI25"/>
<evidence type="ECO:0000313" key="9">
    <source>
        <dbReference type="Proteomes" id="UP000190831"/>
    </source>
</evidence>
<keyword evidence="9" id="KW-1185">Reference proteome</keyword>